<keyword evidence="2 8" id="KW-0812">Transmembrane</keyword>
<feature type="transmembrane region" description="Helical" evidence="8">
    <location>
        <begin position="192"/>
        <end position="218"/>
    </location>
</feature>
<dbReference type="SUPFAM" id="SSF81321">
    <property type="entry name" value="Family A G protein-coupled receptor-like"/>
    <property type="match status" value="1"/>
</dbReference>
<evidence type="ECO:0000256" key="3">
    <source>
        <dbReference type="ARBA" id="ARBA00022989"/>
    </source>
</evidence>
<comment type="caution">
    <text evidence="10">The sequence shown here is derived from an EMBL/GenBank/DDBJ whole genome shotgun (WGS) entry which is preliminary data.</text>
</comment>
<keyword evidence="3 8" id="KW-1133">Transmembrane helix</keyword>
<organism evidence="10 11">
    <name type="scientific">Elysia crispata</name>
    <name type="common">lettuce slug</name>
    <dbReference type="NCBI Taxonomy" id="231223"/>
    <lineage>
        <taxon>Eukaryota</taxon>
        <taxon>Metazoa</taxon>
        <taxon>Spiralia</taxon>
        <taxon>Lophotrochozoa</taxon>
        <taxon>Mollusca</taxon>
        <taxon>Gastropoda</taxon>
        <taxon>Heterobranchia</taxon>
        <taxon>Euthyneura</taxon>
        <taxon>Panpulmonata</taxon>
        <taxon>Sacoglossa</taxon>
        <taxon>Placobranchoidea</taxon>
        <taxon>Plakobranchidae</taxon>
        <taxon>Elysia</taxon>
    </lineage>
</organism>
<name>A0AAE0Y9U6_9GAST</name>
<dbReference type="PANTHER" id="PTHR24243">
    <property type="entry name" value="G-PROTEIN COUPLED RECEPTOR"/>
    <property type="match status" value="1"/>
</dbReference>
<feature type="transmembrane region" description="Helical" evidence="8">
    <location>
        <begin position="284"/>
        <end position="309"/>
    </location>
</feature>
<feature type="transmembrane region" description="Helical" evidence="8">
    <location>
        <begin position="73"/>
        <end position="92"/>
    </location>
</feature>
<evidence type="ECO:0000256" key="1">
    <source>
        <dbReference type="ARBA" id="ARBA00004141"/>
    </source>
</evidence>
<evidence type="ECO:0000259" key="9">
    <source>
        <dbReference type="PROSITE" id="PS50262"/>
    </source>
</evidence>
<evidence type="ECO:0000256" key="8">
    <source>
        <dbReference type="SAM" id="Phobius"/>
    </source>
</evidence>
<dbReference type="EMBL" id="JAWDGP010006611">
    <property type="protein sequence ID" value="KAK3737936.1"/>
    <property type="molecule type" value="Genomic_DNA"/>
</dbReference>
<dbReference type="Pfam" id="PF00001">
    <property type="entry name" value="7tm_1"/>
    <property type="match status" value="1"/>
</dbReference>
<evidence type="ECO:0000256" key="6">
    <source>
        <dbReference type="ARBA" id="ARBA00023170"/>
    </source>
</evidence>
<accession>A0AAE0Y9U6</accession>
<evidence type="ECO:0000313" key="10">
    <source>
        <dbReference type="EMBL" id="KAK3737936.1"/>
    </source>
</evidence>
<dbReference type="GO" id="GO:0005886">
    <property type="term" value="C:plasma membrane"/>
    <property type="evidence" value="ECO:0007669"/>
    <property type="project" value="TreeGrafter"/>
</dbReference>
<proteinExistence type="predicted"/>
<keyword evidence="7" id="KW-0807">Transducer</keyword>
<evidence type="ECO:0000256" key="7">
    <source>
        <dbReference type="ARBA" id="ARBA00023224"/>
    </source>
</evidence>
<keyword evidence="4" id="KW-0297">G-protein coupled receptor</keyword>
<feature type="transmembrane region" description="Helical" evidence="8">
    <location>
        <begin position="157"/>
        <end position="177"/>
    </location>
</feature>
<evidence type="ECO:0000313" key="11">
    <source>
        <dbReference type="Proteomes" id="UP001283361"/>
    </source>
</evidence>
<dbReference type="AlphaFoldDB" id="A0AAE0Y9U6"/>
<dbReference type="InterPro" id="IPR000276">
    <property type="entry name" value="GPCR_Rhodpsn"/>
</dbReference>
<dbReference type="PROSITE" id="PS50262">
    <property type="entry name" value="G_PROTEIN_RECEP_F1_2"/>
    <property type="match status" value="1"/>
</dbReference>
<dbReference type="GO" id="GO:0004930">
    <property type="term" value="F:G protein-coupled receptor activity"/>
    <property type="evidence" value="ECO:0007669"/>
    <property type="project" value="UniProtKB-KW"/>
</dbReference>
<dbReference type="Proteomes" id="UP001283361">
    <property type="component" value="Unassembled WGS sequence"/>
</dbReference>
<protein>
    <recommendedName>
        <fullName evidence="9">G-protein coupled receptors family 1 profile domain-containing protein</fullName>
    </recommendedName>
</protein>
<feature type="transmembrane region" description="Helical" evidence="8">
    <location>
        <begin position="37"/>
        <end position="61"/>
    </location>
</feature>
<keyword evidence="5 8" id="KW-0472">Membrane</keyword>
<feature type="transmembrane region" description="Helical" evidence="8">
    <location>
        <begin position="248"/>
        <end position="272"/>
    </location>
</feature>
<evidence type="ECO:0000256" key="5">
    <source>
        <dbReference type="ARBA" id="ARBA00023136"/>
    </source>
</evidence>
<evidence type="ECO:0000256" key="4">
    <source>
        <dbReference type="ARBA" id="ARBA00023040"/>
    </source>
</evidence>
<comment type="subcellular location">
    <subcellularLocation>
        <location evidence="1">Membrane</location>
        <topology evidence="1">Multi-pass membrane protein</topology>
    </subcellularLocation>
</comment>
<dbReference type="PANTHER" id="PTHR24243:SF208">
    <property type="entry name" value="PYROKININ-1 RECEPTOR"/>
    <property type="match status" value="1"/>
</dbReference>
<keyword evidence="6" id="KW-0675">Receptor</keyword>
<feature type="transmembrane region" description="Helical" evidence="8">
    <location>
        <begin position="112"/>
        <end position="136"/>
    </location>
</feature>
<sequence length="339" mass="38635">MERTTEFHFTMSNDNRTESGLYVKPLVSFAVLDMFSIVNDFALCAFISLFGVFTNTANIIVYSRMGFSESSNINFFALSLIDFLVSLVTWLLKLLYSPVFKELSTGPTTTMVAVALSPAMMVTVCGSAMTTALISTERCLCVVFPLKIKTFLTRQRVVYLVLAIGTYMTAFMSLLYIDTGPPYDRDAKKQGFYYFCFFAIPSTTCFFIVVITTIFLVIKLRRNLQWRKGTATQSERSSDKENKIVRKIIAISTIFIICFFPNVANFFAQIIYPPFRFDDPYLGTLTIIMFTFSGVFQAISSSINIFFYYRMSSKFKRTFSEIFMCRKKAQSQADTTADK</sequence>
<feature type="domain" description="G-protein coupled receptors family 1 profile" evidence="9">
    <location>
        <begin position="54"/>
        <end position="308"/>
    </location>
</feature>
<dbReference type="Gene3D" id="1.20.1070.10">
    <property type="entry name" value="Rhodopsin 7-helix transmembrane proteins"/>
    <property type="match status" value="1"/>
</dbReference>
<gene>
    <name evidence="10" type="ORF">RRG08_028560</name>
</gene>
<reference evidence="10" key="1">
    <citation type="journal article" date="2023" name="G3 (Bethesda)">
        <title>A reference genome for the long-term kleptoplast-retaining sea slug Elysia crispata morphotype clarki.</title>
        <authorList>
            <person name="Eastman K.E."/>
            <person name="Pendleton A.L."/>
            <person name="Shaikh M.A."/>
            <person name="Suttiyut T."/>
            <person name="Ogas R."/>
            <person name="Tomko P."/>
            <person name="Gavelis G."/>
            <person name="Widhalm J.R."/>
            <person name="Wisecaver J.H."/>
        </authorList>
    </citation>
    <scope>NUCLEOTIDE SEQUENCE</scope>
    <source>
        <strain evidence="10">ECLA1</strain>
    </source>
</reference>
<keyword evidence="11" id="KW-1185">Reference proteome</keyword>
<dbReference type="InterPro" id="IPR017452">
    <property type="entry name" value="GPCR_Rhodpsn_7TM"/>
</dbReference>
<evidence type="ECO:0000256" key="2">
    <source>
        <dbReference type="ARBA" id="ARBA00022692"/>
    </source>
</evidence>